<keyword evidence="2" id="KW-1185">Reference proteome</keyword>
<dbReference type="InParanoid" id="A0A2J6T405"/>
<evidence type="ECO:0000313" key="1">
    <source>
        <dbReference type="EMBL" id="PMD57755.1"/>
    </source>
</evidence>
<name>A0A2J6T405_9HELO</name>
<dbReference type="OrthoDB" id="6108017at2759"/>
<accession>A0A2J6T405</accession>
<dbReference type="STRING" id="1095630.A0A2J6T405"/>
<evidence type="ECO:0000313" key="2">
    <source>
        <dbReference type="Proteomes" id="UP000235371"/>
    </source>
</evidence>
<feature type="non-terminal residue" evidence="1">
    <location>
        <position position="51"/>
    </location>
</feature>
<organism evidence="1 2">
    <name type="scientific">Hyaloscypha bicolor E</name>
    <dbReference type="NCBI Taxonomy" id="1095630"/>
    <lineage>
        <taxon>Eukaryota</taxon>
        <taxon>Fungi</taxon>
        <taxon>Dikarya</taxon>
        <taxon>Ascomycota</taxon>
        <taxon>Pezizomycotina</taxon>
        <taxon>Leotiomycetes</taxon>
        <taxon>Helotiales</taxon>
        <taxon>Hyaloscyphaceae</taxon>
        <taxon>Hyaloscypha</taxon>
        <taxon>Hyaloscypha bicolor</taxon>
    </lineage>
</organism>
<dbReference type="RefSeq" id="XP_024734659.1">
    <property type="nucleotide sequence ID" value="XM_024880581.1"/>
</dbReference>
<reference evidence="1 2" key="1">
    <citation type="submission" date="2016-04" db="EMBL/GenBank/DDBJ databases">
        <title>A degradative enzymes factory behind the ericoid mycorrhizal symbiosis.</title>
        <authorList>
            <consortium name="DOE Joint Genome Institute"/>
            <person name="Martino E."/>
            <person name="Morin E."/>
            <person name="Grelet G."/>
            <person name="Kuo A."/>
            <person name="Kohler A."/>
            <person name="Daghino S."/>
            <person name="Barry K."/>
            <person name="Choi C."/>
            <person name="Cichocki N."/>
            <person name="Clum A."/>
            <person name="Copeland A."/>
            <person name="Hainaut M."/>
            <person name="Haridas S."/>
            <person name="Labutti K."/>
            <person name="Lindquist E."/>
            <person name="Lipzen A."/>
            <person name="Khouja H.-R."/>
            <person name="Murat C."/>
            <person name="Ohm R."/>
            <person name="Olson A."/>
            <person name="Spatafora J."/>
            <person name="Veneault-Fourrey C."/>
            <person name="Henrissat B."/>
            <person name="Grigoriev I."/>
            <person name="Martin F."/>
            <person name="Perotto S."/>
        </authorList>
    </citation>
    <scope>NUCLEOTIDE SEQUENCE [LARGE SCALE GENOMIC DNA]</scope>
    <source>
        <strain evidence="1 2">E</strain>
    </source>
</reference>
<dbReference type="EMBL" id="KZ613843">
    <property type="protein sequence ID" value="PMD57755.1"/>
    <property type="molecule type" value="Genomic_DNA"/>
</dbReference>
<proteinExistence type="predicted"/>
<gene>
    <name evidence="1" type="ORF">K444DRAFT_614710</name>
</gene>
<dbReference type="Proteomes" id="UP000235371">
    <property type="component" value="Unassembled WGS sequence"/>
</dbReference>
<sequence>MLRIQQTLESERALALDKEEIFKRLQYREAELSDKLAGALEDQEKLEDQLD</sequence>
<dbReference type="GeneID" id="36588658"/>
<dbReference type="AlphaFoldDB" id="A0A2J6T405"/>
<protein>
    <submittedName>
        <fullName evidence="1">Uncharacterized protein</fullName>
    </submittedName>
</protein>